<proteinExistence type="predicted"/>
<evidence type="ECO:0000313" key="2">
    <source>
        <dbReference type="Proteomes" id="UP001281761"/>
    </source>
</evidence>
<organism evidence="1 2">
    <name type="scientific">Blattamonas nauphoetae</name>
    <dbReference type="NCBI Taxonomy" id="2049346"/>
    <lineage>
        <taxon>Eukaryota</taxon>
        <taxon>Metamonada</taxon>
        <taxon>Preaxostyla</taxon>
        <taxon>Oxymonadida</taxon>
        <taxon>Blattamonas</taxon>
    </lineage>
</organism>
<gene>
    <name evidence="1" type="ORF">BLNAU_5219</name>
</gene>
<keyword evidence="2" id="KW-1185">Reference proteome</keyword>
<dbReference type="Proteomes" id="UP001281761">
    <property type="component" value="Unassembled WGS sequence"/>
</dbReference>
<reference evidence="1 2" key="1">
    <citation type="journal article" date="2022" name="bioRxiv">
        <title>Genomics of Preaxostyla Flagellates Illuminates Evolutionary Transitions and the Path Towards Mitochondrial Loss.</title>
        <authorList>
            <person name="Novak L.V.F."/>
            <person name="Treitli S.C."/>
            <person name="Pyrih J."/>
            <person name="Halakuc P."/>
            <person name="Pipaliya S.V."/>
            <person name="Vacek V."/>
            <person name="Brzon O."/>
            <person name="Soukal P."/>
            <person name="Eme L."/>
            <person name="Dacks J.B."/>
            <person name="Karnkowska A."/>
            <person name="Elias M."/>
            <person name="Hampl V."/>
        </authorList>
    </citation>
    <scope>NUCLEOTIDE SEQUENCE [LARGE SCALE GENOMIC DNA]</scope>
    <source>
        <strain evidence="1">NAU3</strain>
        <tissue evidence="1">Gut</tissue>
    </source>
</reference>
<evidence type="ECO:0000313" key="1">
    <source>
        <dbReference type="EMBL" id="KAK2959730.1"/>
    </source>
</evidence>
<protein>
    <submittedName>
        <fullName evidence="1">Uncharacterized protein</fullName>
    </submittedName>
</protein>
<accession>A0ABQ9Y7L2</accession>
<sequence length="815" mass="93975">MLKRPHLKGHVITLTSSTTSDWGLALQDSITTDTLRQGCISLFAQVNSGKNLTPVEVNHASSFLEYAVIHIKHRKNSKKGLLETIFPETEPPHTELTNALIKLVCHPSDTLRTVALTFIDVGLRTSLRKFHLIKALPGLVTQLFNYLRPHEIPLTESTVDFHRHMTSILDHFFFYSNRHLIAGELGISPSSPHDKTLASEIRYPIFQPFDKYLRHLLAPPLCPTDYHFGISLLQKTRVQPFFDEMRNTLTEEYVLLRLLSKPKTFNLLFDSRSDLSEYNWAVLFEKFIVRLSEGWHFSDLGLQPFMRFLSRRPDHVKPLIWPDGTFSIKRYGRLLSSTKIPTKTLWDIFTPSQPHHATAILNAFKTFSNRLDEGFLEHVWSDWFPSFLNAVTPSKLPFTAEFESLHTQLIDMMCERLDHIRQSADSTKDEQSQRELDELFKSFYVPTRDYVIHLSLHPFSLDSGFRFSPILSFLEDVLHPDSEHSLDEHFRDELRKAMDTLTMSSSSPPFILTSQLVCPLTDDEIIDIVDRIVALLESDLCLDDDTILRICAFHEYQLSRIHLPDLFRNAGRTTEQFLHAFECLLSLPINCSHLSPISCLLHRRHEDYQPTFDEWDDVDLETVGIVMRSIEAHQISSPDPFSHLNMTLIDFVEHIVPQISPCATRLNQSQLERLIAPCIDILSEHYLHRGSSGYVVKEYRTAVFLEINRLCEQPVITRCLSRIGLFSRLVSGLLDDRTFFACESCLDIFVHPSSSNGCERAEMKKHRRTVPNFLEEGLQDALEFMLVRKKDEDTLKCPVARVNRMMLFHGSNVSY</sequence>
<dbReference type="EMBL" id="JARBJD010000027">
    <property type="protein sequence ID" value="KAK2959730.1"/>
    <property type="molecule type" value="Genomic_DNA"/>
</dbReference>
<name>A0ABQ9Y7L2_9EUKA</name>
<comment type="caution">
    <text evidence="1">The sequence shown here is derived from an EMBL/GenBank/DDBJ whole genome shotgun (WGS) entry which is preliminary data.</text>
</comment>